<dbReference type="Pfam" id="PF19891">
    <property type="entry name" value="DUF6364"/>
    <property type="match status" value="1"/>
</dbReference>
<accession>A0A645DIU7</accession>
<comment type="caution">
    <text evidence="1">The sequence shown here is derived from an EMBL/GenBank/DDBJ whole genome shotgun (WGS) entry which is preliminary data.</text>
</comment>
<evidence type="ECO:0008006" key="2">
    <source>
        <dbReference type="Google" id="ProtNLM"/>
    </source>
</evidence>
<sequence>MNTKLTLNLDKNVIEKAKSYAKENKSSLSKLVENYLSSLINASHKNDIKVSPLVDSLTGVISSSVDERKRYRDYLSEKYS</sequence>
<evidence type="ECO:0000313" key="1">
    <source>
        <dbReference type="EMBL" id="MPM89165.1"/>
    </source>
</evidence>
<dbReference type="AlphaFoldDB" id="A0A645DIU7"/>
<gene>
    <name evidence="1" type="ORF">SDC9_136273</name>
</gene>
<name>A0A645DIU7_9ZZZZ</name>
<dbReference type="InterPro" id="IPR045944">
    <property type="entry name" value="DUF6364"/>
</dbReference>
<dbReference type="EMBL" id="VSSQ01036643">
    <property type="protein sequence ID" value="MPM89165.1"/>
    <property type="molecule type" value="Genomic_DNA"/>
</dbReference>
<reference evidence="1" key="1">
    <citation type="submission" date="2019-08" db="EMBL/GenBank/DDBJ databases">
        <authorList>
            <person name="Kucharzyk K."/>
            <person name="Murdoch R.W."/>
            <person name="Higgins S."/>
            <person name="Loffler F."/>
        </authorList>
    </citation>
    <scope>NUCLEOTIDE SEQUENCE</scope>
</reference>
<proteinExistence type="predicted"/>
<protein>
    <recommendedName>
        <fullName evidence="2">Antitoxin</fullName>
    </recommendedName>
</protein>
<organism evidence="1">
    <name type="scientific">bioreactor metagenome</name>
    <dbReference type="NCBI Taxonomy" id="1076179"/>
    <lineage>
        <taxon>unclassified sequences</taxon>
        <taxon>metagenomes</taxon>
        <taxon>ecological metagenomes</taxon>
    </lineage>
</organism>